<feature type="domain" description="RRM" evidence="4">
    <location>
        <begin position="7"/>
        <end position="85"/>
    </location>
</feature>
<evidence type="ECO:0000259" key="4">
    <source>
        <dbReference type="PROSITE" id="PS50102"/>
    </source>
</evidence>
<feature type="domain" description="RRM" evidence="4">
    <location>
        <begin position="93"/>
        <end position="169"/>
    </location>
</feature>
<dbReference type="PANTHER" id="PTHR48025:SF1">
    <property type="entry name" value="RRM DOMAIN-CONTAINING PROTEIN"/>
    <property type="match status" value="1"/>
</dbReference>
<organism evidence="5 6">
    <name type="scientific">Tribonema minus</name>
    <dbReference type="NCBI Taxonomy" id="303371"/>
    <lineage>
        <taxon>Eukaryota</taxon>
        <taxon>Sar</taxon>
        <taxon>Stramenopiles</taxon>
        <taxon>Ochrophyta</taxon>
        <taxon>PX clade</taxon>
        <taxon>Xanthophyceae</taxon>
        <taxon>Tribonematales</taxon>
        <taxon>Tribonemataceae</taxon>
        <taxon>Tribonema</taxon>
    </lineage>
</organism>
<dbReference type="SMART" id="SM00360">
    <property type="entry name" value="RRM"/>
    <property type="match status" value="3"/>
</dbReference>
<name>A0A835ZG94_9STRA</name>
<protein>
    <recommendedName>
        <fullName evidence="4">RRM domain-containing protein</fullName>
    </recommendedName>
</protein>
<proteinExistence type="predicted"/>
<dbReference type="PANTHER" id="PTHR48025">
    <property type="entry name" value="OS02G0815200 PROTEIN"/>
    <property type="match status" value="1"/>
</dbReference>
<dbReference type="InterPro" id="IPR050502">
    <property type="entry name" value="Euk_RNA-bind_prot"/>
</dbReference>
<accession>A0A835ZG94</accession>
<keyword evidence="1 2" id="KW-0694">RNA-binding</keyword>
<dbReference type="PROSITE" id="PS50102">
    <property type="entry name" value="RRM"/>
    <property type="match status" value="3"/>
</dbReference>
<dbReference type="InterPro" id="IPR000504">
    <property type="entry name" value="RRM_dom"/>
</dbReference>
<dbReference type="AlphaFoldDB" id="A0A835ZG94"/>
<dbReference type="SUPFAM" id="SSF54928">
    <property type="entry name" value="RNA-binding domain, RBD"/>
    <property type="match status" value="3"/>
</dbReference>
<evidence type="ECO:0000313" key="5">
    <source>
        <dbReference type="EMBL" id="KAG5191632.1"/>
    </source>
</evidence>
<gene>
    <name evidence="5" type="ORF">JKP88DRAFT_191549</name>
</gene>
<dbReference type="InterPro" id="IPR035979">
    <property type="entry name" value="RBD_domain_sf"/>
</dbReference>
<dbReference type="EMBL" id="JAFCMP010000017">
    <property type="protein sequence ID" value="KAG5191632.1"/>
    <property type="molecule type" value="Genomic_DNA"/>
</dbReference>
<dbReference type="Proteomes" id="UP000664859">
    <property type="component" value="Unassembled WGS sequence"/>
</dbReference>
<dbReference type="CDD" id="cd00590">
    <property type="entry name" value="RRM_SF"/>
    <property type="match status" value="2"/>
</dbReference>
<sequence>MGEAGNRTVFVGNLAWNTTADELRDFMASVGTVLSSAVQCHADSGRSKGWGLVEYSTDGEAMAAIEQLNNAELGGRAVHVRLDRSNIDTSGGFAVFVGNLPWSTTTEDLQTLFAQFQPYDVHVKTNMAGRSRGFAILRFSAPEPGQQAIAAMNGFDIDGRPIQVREDRDVGGGAEMGRGTRRAAGRGAAEPRADAAAAAAAAAPRSSPPPHKQEAVDRCTVFVGNLAWGTTNEDLVAHFVSMSGMLTAEVQYTPSGRSKGWGLVTFAEPEQALAAVELLAESTLHERRLTVRLDRK</sequence>
<reference evidence="5" key="1">
    <citation type="submission" date="2021-02" db="EMBL/GenBank/DDBJ databases">
        <title>First Annotated Genome of the Yellow-green Alga Tribonema minus.</title>
        <authorList>
            <person name="Mahan K.M."/>
        </authorList>
    </citation>
    <scope>NUCLEOTIDE SEQUENCE</scope>
    <source>
        <strain evidence="5">UTEX B ZZ1240</strain>
    </source>
</reference>
<dbReference type="Pfam" id="PF00076">
    <property type="entry name" value="RRM_1"/>
    <property type="match status" value="3"/>
</dbReference>
<evidence type="ECO:0000313" key="6">
    <source>
        <dbReference type="Proteomes" id="UP000664859"/>
    </source>
</evidence>
<evidence type="ECO:0000256" key="3">
    <source>
        <dbReference type="SAM" id="MobiDB-lite"/>
    </source>
</evidence>
<evidence type="ECO:0000256" key="2">
    <source>
        <dbReference type="PROSITE-ProRule" id="PRU00176"/>
    </source>
</evidence>
<feature type="region of interest" description="Disordered" evidence="3">
    <location>
        <begin position="167"/>
        <end position="214"/>
    </location>
</feature>
<keyword evidence="6" id="KW-1185">Reference proteome</keyword>
<feature type="domain" description="RRM" evidence="4">
    <location>
        <begin position="219"/>
        <end position="296"/>
    </location>
</feature>
<feature type="compositionally biased region" description="Low complexity" evidence="3">
    <location>
        <begin position="185"/>
        <end position="205"/>
    </location>
</feature>
<dbReference type="GO" id="GO:0003729">
    <property type="term" value="F:mRNA binding"/>
    <property type="evidence" value="ECO:0007669"/>
    <property type="project" value="TreeGrafter"/>
</dbReference>
<dbReference type="OrthoDB" id="439808at2759"/>
<dbReference type="Gene3D" id="3.30.70.330">
    <property type="match status" value="3"/>
</dbReference>
<comment type="caution">
    <text evidence="5">The sequence shown here is derived from an EMBL/GenBank/DDBJ whole genome shotgun (WGS) entry which is preliminary data.</text>
</comment>
<evidence type="ECO:0000256" key="1">
    <source>
        <dbReference type="ARBA" id="ARBA00022884"/>
    </source>
</evidence>
<dbReference type="InterPro" id="IPR012677">
    <property type="entry name" value="Nucleotide-bd_a/b_plait_sf"/>
</dbReference>